<keyword evidence="3 5" id="KW-0479">Metal-binding</keyword>
<dbReference type="Gene3D" id="1.10.630.10">
    <property type="entry name" value="Cytochrome P450"/>
    <property type="match status" value="1"/>
</dbReference>
<dbReference type="GO" id="GO:0005506">
    <property type="term" value="F:iron ion binding"/>
    <property type="evidence" value="ECO:0007669"/>
    <property type="project" value="InterPro"/>
</dbReference>
<accession>A0A7H9SNU1</accession>
<evidence type="ECO:0000256" key="6">
    <source>
        <dbReference type="SAM" id="Phobius"/>
    </source>
</evidence>
<reference evidence="7" key="1">
    <citation type="submission" date="2020-06" db="EMBL/GenBank/DDBJ databases">
        <title>Concise biosynthesis of phenylfuropyridones from fungi.</title>
        <authorList>
            <person name="Zhang Z."/>
            <person name="Qiao T."/>
            <person name="Watanabe K."/>
            <person name="Tang Y."/>
        </authorList>
    </citation>
    <scope>NUCLEOTIDE SEQUENCE</scope>
    <source>
        <strain evidence="7">PKI-1938</strain>
    </source>
</reference>
<dbReference type="PANTHER" id="PTHR24305">
    <property type="entry name" value="CYTOCHROME P450"/>
    <property type="match status" value="1"/>
</dbReference>
<keyword evidence="5" id="KW-0349">Heme</keyword>
<dbReference type="AlphaFoldDB" id="A0A7H9SNU1"/>
<dbReference type="InterPro" id="IPR050121">
    <property type="entry name" value="Cytochrome_P450_monoxygenase"/>
</dbReference>
<proteinExistence type="inferred from homology"/>
<evidence type="ECO:0000313" key="7">
    <source>
        <dbReference type="EMBL" id="QNH68020.1"/>
    </source>
</evidence>
<keyword evidence="6" id="KW-1133">Transmembrane helix</keyword>
<dbReference type="InterPro" id="IPR036396">
    <property type="entry name" value="Cyt_P450_sf"/>
</dbReference>
<keyword evidence="4 5" id="KW-0408">Iron</keyword>
<dbReference type="Pfam" id="PF00067">
    <property type="entry name" value="p450"/>
    <property type="match status" value="2"/>
</dbReference>
<feature type="transmembrane region" description="Helical" evidence="6">
    <location>
        <begin position="12"/>
        <end position="34"/>
    </location>
</feature>
<dbReference type="GO" id="GO:0016705">
    <property type="term" value="F:oxidoreductase activity, acting on paired donors, with incorporation or reduction of molecular oxygen"/>
    <property type="evidence" value="ECO:0007669"/>
    <property type="project" value="InterPro"/>
</dbReference>
<evidence type="ECO:0000256" key="1">
    <source>
        <dbReference type="ARBA" id="ARBA00001971"/>
    </source>
</evidence>
<dbReference type="GO" id="GO:0020037">
    <property type="term" value="F:heme binding"/>
    <property type="evidence" value="ECO:0007669"/>
    <property type="project" value="InterPro"/>
</dbReference>
<dbReference type="PRINTS" id="PR00385">
    <property type="entry name" value="P450"/>
</dbReference>
<dbReference type="PANTHER" id="PTHR24305:SF232">
    <property type="entry name" value="P450, PUTATIVE (EUROFUNG)-RELATED"/>
    <property type="match status" value="1"/>
</dbReference>
<name>A0A7H9SNU1_PENSQ</name>
<evidence type="ECO:0000256" key="3">
    <source>
        <dbReference type="ARBA" id="ARBA00022723"/>
    </source>
</evidence>
<dbReference type="InterPro" id="IPR001128">
    <property type="entry name" value="Cyt_P450"/>
</dbReference>
<dbReference type="PRINTS" id="PR00463">
    <property type="entry name" value="EP450I"/>
</dbReference>
<protein>
    <submittedName>
        <fullName evidence="7">PfpD</fullName>
    </submittedName>
</protein>
<comment type="cofactor">
    <cofactor evidence="1 5">
        <name>heme</name>
        <dbReference type="ChEBI" id="CHEBI:30413"/>
    </cofactor>
</comment>
<sequence length="580" mass="65422">MVLGTFSSKISTPMGILSVALVSTVVLVFIYRALLPKPIPGIPHNKISARRILGDAPDILRWNKQTKEIWSYIRNLALELDSPVIQVFMRPLSRPWVIICDFREAQDIQMHRSQDFDRARVLEDIFGALLPNCHVWMPTGGRFKAHRNLIRDTMSPSFLHGVVGPAIHTKTMAMLGLWKERTRLAEGRPFEGDHDIFRATLDVILAATFELEVGSIAAQTKMLNSLDGIALPADRDSPLVFPDAEDPEAFTSIRSLLDSVEIGLNSPLPTTHMRFALSFYPELSSARKYKDNMIAERVQRAWKKFGDQKSGDDQIRCAVDLLIQRQAQMARKEQRDPTYDVEAIKGELFGFIAAGHETTSTTICWALKFLTAHQDVQEKLRDTLREVHVRAKEAGDVPTTEEIVNATVPYLDAFIEESHRCGNTVPTIVRHAIRDTVVLGHHIPKGTDVFMLTNGPSYQSPALKINESLRSATSRDTKSRFGDWNLSDIDQFIPERWLTRDDEGQMRFDPRAGPAHPYGTGQRGCFGSKFAILELRMIITLVTWCFHLQETPPSLSGFAGHDQNTKRAQQVYMRLAEVIN</sequence>
<dbReference type="GO" id="GO:0004497">
    <property type="term" value="F:monooxygenase activity"/>
    <property type="evidence" value="ECO:0007669"/>
    <property type="project" value="InterPro"/>
</dbReference>
<organism evidence="7">
    <name type="scientific">Penicillium sp</name>
    <dbReference type="NCBI Taxonomy" id="5081"/>
    <lineage>
        <taxon>Eukaryota</taxon>
        <taxon>Fungi</taxon>
        <taxon>Dikarya</taxon>
        <taxon>Ascomycota</taxon>
        <taxon>Pezizomycotina</taxon>
        <taxon>Eurotiomycetes</taxon>
        <taxon>Eurotiomycetidae</taxon>
        <taxon>Eurotiales</taxon>
        <taxon>Aspergillaceae</taxon>
        <taxon>Penicillium</taxon>
    </lineage>
</organism>
<dbReference type="GO" id="GO:0043386">
    <property type="term" value="P:mycotoxin biosynthetic process"/>
    <property type="evidence" value="ECO:0007669"/>
    <property type="project" value="UniProtKB-ARBA"/>
</dbReference>
<evidence type="ECO:0000256" key="2">
    <source>
        <dbReference type="ARBA" id="ARBA00010617"/>
    </source>
</evidence>
<keyword evidence="6" id="KW-0472">Membrane</keyword>
<keyword evidence="6" id="KW-0812">Transmembrane</keyword>
<feature type="binding site" description="axial binding residue" evidence="5">
    <location>
        <position position="525"/>
    </location>
    <ligand>
        <name>heme</name>
        <dbReference type="ChEBI" id="CHEBI:30413"/>
    </ligand>
    <ligandPart>
        <name>Fe</name>
        <dbReference type="ChEBI" id="CHEBI:18248"/>
    </ligandPart>
</feature>
<dbReference type="InterPro" id="IPR002401">
    <property type="entry name" value="Cyt_P450_E_grp-I"/>
</dbReference>
<dbReference type="SUPFAM" id="SSF48264">
    <property type="entry name" value="Cytochrome P450"/>
    <property type="match status" value="1"/>
</dbReference>
<evidence type="ECO:0000256" key="5">
    <source>
        <dbReference type="PIRSR" id="PIRSR602401-1"/>
    </source>
</evidence>
<comment type="similarity">
    <text evidence="2">Belongs to the cytochrome P450 family.</text>
</comment>
<evidence type="ECO:0000256" key="4">
    <source>
        <dbReference type="ARBA" id="ARBA00023004"/>
    </source>
</evidence>
<dbReference type="EMBL" id="MT603584">
    <property type="protein sequence ID" value="QNH68020.1"/>
    <property type="molecule type" value="Genomic_DNA"/>
</dbReference>